<accession>A0ABW3SRX0</accession>
<dbReference type="Proteomes" id="UP001597094">
    <property type="component" value="Unassembled WGS sequence"/>
</dbReference>
<keyword evidence="1" id="KW-0472">Membrane</keyword>
<sequence>MVKKKETGVVHNKNLGRYSLMQTLLNPLFILSFILAAANQVLELNQVYIWPLHTHLDDLLVLPLTLTIALAAERAYFRKPGFILPWRYTWLAVLLFSVMFEGLLPLLHTKYTADLWDIAAYAAGAVFFQLAMNKPLARKQI</sequence>
<gene>
    <name evidence="2" type="ORF">ACFQ2O_15640</name>
</gene>
<comment type="caution">
    <text evidence="2">The sequence shown here is derived from an EMBL/GenBank/DDBJ whole genome shotgun (WGS) entry which is preliminary data.</text>
</comment>
<dbReference type="EMBL" id="JBHTLD010000161">
    <property type="protein sequence ID" value="MFD1187648.1"/>
    <property type="molecule type" value="Genomic_DNA"/>
</dbReference>
<feature type="transmembrane region" description="Helical" evidence="1">
    <location>
        <begin position="113"/>
        <end position="132"/>
    </location>
</feature>
<name>A0ABW3SRX0_9BACT</name>
<organism evidence="2 3">
    <name type="scientific">Pontibacter rugosus</name>
    <dbReference type="NCBI Taxonomy" id="1745966"/>
    <lineage>
        <taxon>Bacteria</taxon>
        <taxon>Pseudomonadati</taxon>
        <taxon>Bacteroidota</taxon>
        <taxon>Cytophagia</taxon>
        <taxon>Cytophagales</taxon>
        <taxon>Hymenobacteraceae</taxon>
        <taxon>Pontibacter</taxon>
    </lineage>
</organism>
<keyword evidence="1" id="KW-0812">Transmembrane</keyword>
<protein>
    <submittedName>
        <fullName evidence="2">Magnesium citrate secondary transporter</fullName>
    </submittedName>
</protein>
<evidence type="ECO:0000313" key="3">
    <source>
        <dbReference type="Proteomes" id="UP001597094"/>
    </source>
</evidence>
<feature type="transmembrane region" description="Helical" evidence="1">
    <location>
        <begin position="88"/>
        <end position="107"/>
    </location>
</feature>
<keyword evidence="3" id="KW-1185">Reference proteome</keyword>
<evidence type="ECO:0000313" key="2">
    <source>
        <dbReference type="EMBL" id="MFD1187648.1"/>
    </source>
</evidence>
<evidence type="ECO:0000256" key="1">
    <source>
        <dbReference type="SAM" id="Phobius"/>
    </source>
</evidence>
<reference evidence="3" key="1">
    <citation type="journal article" date="2019" name="Int. J. Syst. Evol. Microbiol.">
        <title>The Global Catalogue of Microorganisms (GCM) 10K type strain sequencing project: providing services to taxonomists for standard genome sequencing and annotation.</title>
        <authorList>
            <consortium name="The Broad Institute Genomics Platform"/>
            <consortium name="The Broad Institute Genome Sequencing Center for Infectious Disease"/>
            <person name="Wu L."/>
            <person name="Ma J."/>
        </authorList>
    </citation>
    <scope>NUCLEOTIDE SEQUENCE [LARGE SCALE GENOMIC DNA]</scope>
    <source>
        <strain evidence="3">JCM 31319</strain>
    </source>
</reference>
<proteinExistence type="predicted"/>
<keyword evidence="1" id="KW-1133">Transmembrane helix</keyword>
<feature type="transmembrane region" description="Helical" evidence="1">
    <location>
        <begin position="20"/>
        <end position="39"/>
    </location>
</feature>